<sequence>MRRERDIKQNKQKKSGRRGPGTMGLGRGIEYWEGTAGLCTAVQVWWMGIVGQVEKHLYLRGRNHLFRGAPFQNFHYCDAFHSEDREVIAFARIHQIIIKYNLERLWDPEYEVRFRI</sequence>
<dbReference type="Proteomes" id="UP001054837">
    <property type="component" value="Unassembled WGS sequence"/>
</dbReference>
<comment type="caution">
    <text evidence="2">The sequence shown here is derived from an EMBL/GenBank/DDBJ whole genome shotgun (WGS) entry which is preliminary data.</text>
</comment>
<protein>
    <submittedName>
        <fullName evidence="2">Uncharacterized protein</fullName>
    </submittedName>
</protein>
<reference evidence="2 3" key="1">
    <citation type="submission" date="2021-06" db="EMBL/GenBank/DDBJ databases">
        <title>Caerostris darwini draft genome.</title>
        <authorList>
            <person name="Kono N."/>
            <person name="Arakawa K."/>
        </authorList>
    </citation>
    <scope>NUCLEOTIDE SEQUENCE [LARGE SCALE GENOMIC DNA]</scope>
</reference>
<organism evidence="2 3">
    <name type="scientific">Caerostris darwini</name>
    <dbReference type="NCBI Taxonomy" id="1538125"/>
    <lineage>
        <taxon>Eukaryota</taxon>
        <taxon>Metazoa</taxon>
        <taxon>Ecdysozoa</taxon>
        <taxon>Arthropoda</taxon>
        <taxon>Chelicerata</taxon>
        <taxon>Arachnida</taxon>
        <taxon>Araneae</taxon>
        <taxon>Araneomorphae</taxon>
        <taxon>Entelegynae</taxon>
        <taxon>Araneoidea</taxon>
        <taxon>Araneidae</taxon>
        <taxon>Caerostris</taxon>
    </lineage>
</organism>
<feature type="region of interest" description="Disordered" evidence="1">
    <location>
        <begin position="1"/>
        <end position="25"/>
    </location>
</feature>
<proteinExistence type="predicted"/>
<keyword evidence="3" id="KW-1185">Reference proteome</keyword>
<accession>A0AAV4MAH0</accession>
<evidence type="ECO:0000313" key="3">
    <source>
        <dbReference type="Proteomes" id="UP001054837"/>
    </source>
</evidence>
<evidence type="ECO:0000256" key="1">
    <source>
        <dbReference type="SAM" id="MobiDB-lite"/>
    </source>
</evidence>
<name>A0AAV4MAH0_9ARAC</name>
<dbReference type="AlphaFoldDB" id="A0AAV4MAH0"/>
<dbReference type="EMBL" id="BPLQ01000204">
    <property type="protein sequence ID" value="GIX68835.1"/>
    <property type="molecule type" value="Genomic_DNA"/>
</dbReference>
<gene>
    <name evidence="2" type="ORF">CDAR_122501</name>
</gene>
<evidence type="ECO:0000313" key="2">
    <source>
        <dbReference type="EMBL" id="GIX68835.1"/>
    </source>
</evidence>